<dbReference type="InterPro" id="IPR011990">
    <property type="entry name" value="TPR-like_helical_dom_sf"/>
</dbReference>
<dbReference type="AlphaFoldDB" id="G7YPD1"/>
<proteinExistence type="predicted"/>
<dbReference type="PROSITE" id="PS50005">
    <property type="entry name" value="TPR"/>
    <property type="match status" value="3"/>
</dbReference>
<name>G7YPD1_CLOSI</name>
<dbReference type="SMART" id="SM00028">
    <property type="entry name" value="TPR"/>
    <property type="match status" value="3"/>
</dbReference>
<dbReference type="Proteomes" id="UP000008909">
    <property type="component" value="Unassembled WGS sequence"/>
</dbReference>
<dbReference type="PANTHER" id="PTHR45831:SF2">
    <property type="entry name" value="LD24721P"/>
    <property type="match status" value="1"/>
</dbReference>
<feature type="repeat" description="TPR" evidence="3">
    <location>
        <begin position="164"/>
        <end position="197"/>
    </location>
</feature>
<feature type="repeat" description="TPR" evidence="3">
    <location>
        <begin position="198"/>
        <end position="231"/>
    </location>
</feature>
<dbReference type="GO" id="GO:0016020">
    <property type="term" value="C:membrane"/>
    <property type="evidence" value="ECO:0007669"/>
    <property type="project" value="TreeGrafter"/>
</dbReference>
<dbReference type="GO" id="GO:0060090">
    <property type="term" value="F:molecular adaptor activity"/>
    <property type="evidence" value="ECO:0007669"/>
    <property type="project" value="TreeGrafter"/>
</dbReference>
<dbReference type="PANTHER" id="PTHR45831">
    <property type="entry name" value="LD24721P"/>
    <property type="match status" value="1"/>
</dbReference>
<feature type="compositionally biased region" description="Low complexity" evidence="4">
    <location>
        <begin position="306"/>
        <end position="323"/>
    </location>
</feature>
<organism evidence="5 6">
    <name type="scientific">Clonorchis sinensis</name>
    <name type="common">Chinese liver fluke</name>
    <dbReference type="NCBI Taxonomy" id="79923"/>
    <lineage>
        <taxon>Eukaryota</taxon>
        <taxon>Metazoa</taxon>
        <taxon>Spiralia</taxon>
        <taxon>Lophotrochozoa</taxon>
        <taxon>Platyhelminthes</taxon>
        <taxon>Trematoda</taxon>
        <taxon>Digenea</taxon>
        <taxon>Opisthorchiida</taxon>
        <taxon>Opisthorchiata</taxon>
        <taxon>Opisthorchiidae</taxon>
        <taxon>Clonorchis</taxon>
    </lineage>
</organism>
<dbReference type="InterPro" id="IPR047150">
    <property type="entry name" value="SGT"/>
</dbReference>
<feature type="repeat" description="TPR" evidence="3">
    <location>
        <begin position="130"/>
        <end position="163"/>
    </location>
</feature>
<evidence type="ECO:0000256" key="2">
    <source>
        <dbReference type="ARBA" id="ARBA00022803"/>
    </source>
</evidence>
<keyword evidence="1" id="KW-0677">Repeat</keyword>
<protein>
    <submittedName>
        <fullName evidence="5">Small glutamine-rich tetratricopeptide repeat-containing protein beta</fullName>
    </submittedName>
</protein>
<dbReference type="GO" id="GO:0072380">
    <property type="term" value="C:TRC complex"/>
    <property type="evidence" value="ECO:0007669"/>
    <property type="project" value="TreeGrafter"/>
</dbReference>
<dbReference type="SUPFAM" id="SSF48452">
    <property type="entry name" value="TPR-like"/>
    <property type="match status" value="1"/>
</dbReference>
<reference evidence="5" key="1">
    <citation type="journal article" date="2011" name="Genome Biol.">
        <title>The draft genome of the carcinogenic human liver fluke Clonorchis sinensis.</title>
        <authorList>
            <person name="Wang X."/>
            <person name="Chen W."/>
            <person name="Huang Y."/>
            <person name="Sun J."/>
            <person name="Men J."/>
            <person name="Liu H."/>
            <person name="Luo F."/>
            <person name="Guo L."/>
            <person name="Lv X."/>
            <person name="Deng C."/>
            <person name="Zhou C."/>
            <person name="Fan Y."/>
            <person name="Li X."/>
            <person name="Huang L."/>
            <person name="Hu Y."/>
            <person name="Liang C."/>
            <person name="Hu X."/>
            <person name="Xu J."/>
            <person name="Yu X."/>
        </authorList>
    </citation>
    <scope>NUCLEOTIDE SEQUENCE [LARGE SCALE GENOMIC DNA]</scope>
    <source>
        <strain evidence="5">Henan</strain>
    </source>
</reference>
<sequence>MFLRDLSNANVRSDIQCLSGPGNTVPRTRLLCKEVTIMSSINSYLMVEHLEETIEYNFGLGNLAVSQPSCNLRVTWQLGTERVLQLNDLTWPWKTKGRRKILFSAGTNRRSQNNGRNSKKSRYGFLCRRLIQYRISGNLCMKEGQFEEAIACYTKAIELSPYNAVYFCNRAAAHSRLEQQDKAIEDCQSALKIDPKYSKAYGRMGIAYSSLGDYGKAAEAYRKALELDPTNENCQQNLALAEERLKESGIGSAAAGGLDIGAILNNPMMQNIACQLMRDPNTQNAMADLFRSTFGAASGGAGGGVPTAASTNAANSTSDTDAAQNGPSGGPPNVDQFLRL</sequence>
<reference key="2">
    <citation type="submission" date="2011-10" db="EMBL/GenBank/DDBJ databases">
        <title>The genome and transcriptome sequence of Clonorchis sinensis provide insights into the carcinogenic liver fluke.</title>
        <authorList>
            <person name="Wang X."/>
            <person name="Huang Y."/>
            <person name="Chen W."/>
            <person name="Liu H."/>
            <person name="Guo L."/>
            <person name="Chen Y."/>
            <person name="Luo F."/>
            <person name="Zhou W."/>
            <person name="Sun J."/>
            <person name="Mao Q."/>
            <person name="Liang P."/>
            <person name="Zhou C."/>
            <person name="Tian Y."/>
            <person name="Men J."/>
            <person name="Lv X."/>
            <person name="Huang L."/>
            <person name="Zhou J."/>
            <person name="Hu Y."/>
            <person name="Li R."/>
            <person name="Zhang F."/>
            <person name="Lei H."/>
            <person name="Li X."/>
            <person name="Hu X."/>
            <person name="Liang C."/>
            <person name="Xu J."/>
            <person name="Wu Z."/>
            <person name="Yu X."/>
        </authorList>
    </citation>
    <scope>NUCLEOTIDE SEQUENCE</scope>
    <source>
        <strain>Henan</strain>
    </source>
</reference>
<evidence type="ECO:0000256" key="4">
    <source>
        <dbReference type="SAM" id="MobiDB-lite"/>
    </source>
</evidence>
<gene>
    <name evidence="5" type="ORF">CLF_105495</name>
</gene>
<evidence type="ECO:0000313" key="6">
    <source>
        <dbReference type="Proteomes" id="UP000008909"/>
    </source>
</evidence>
<dbReference type="EMBL" id="DF143926">
    <property type="protein sequence ID" value="GAA54812.1"/>
    <property type="molecule type" value="Genomic_DNA"/>
</dbReference>
<feature type="region of interest" description="Disordered" evidence="4">
    <location>
        <begin position="301"/>
        <end position="340"/>
    </location>
</feature>
<keyword evidence="2 3" id="KW-0802">TPR repeat</keyword>
<dbReference type="Pfam" id="PF00515">
    <property type="entry name" value="TPR_1"/>
    <property type="match status" value="1"/>
</dbReference>
<accession>G7YPD1</accession>
<dbReference type="Gene3D" id="1.25.40.10">
    <property type="entry name" value="Tetratricopeptide repeat domain"/>
    <property type="match status" value="1"/>
</dbReference>
<evidence type="ECO:0000313" key="5">
    <source>
        <dbReference type="EMBL" id="GAA54812.1"/>
    </source>
</evidence>
<evidence type="ECO:0000256" key="3">
    <source>
        <dbReference type="PROSITE-ProRule" id="PRU00339"/>
    </source>
</evidence>
<dbReference type="InterPro" id="IPR019734">
    <property type="entry name" value="TPR_rpt"/>
</dbReference>
<evidence type="ECO:0000256" key="1">
    <source>
        <dbReference type="ARBA" id="ARBA00022737"/>
    </source>
</evidence>
<dbReference type="PROSITE" id="PS50293">
    <property type="entry name" value="TPR_REGION"/>
    <property type="match status" value="1"/>
</dbReference>
<dbReference type="Pfam" id="PF13414">
    <property type="entry name" value="TPR_11"/>
    <property type="match status" value="1"/>
</dbReference>
<keyword evidence="6" id="KW-1185">Reference proteome</keyword>
<dbReference type="GO" id="GO:0006620">
    <property type="term" value="P:post-translational protein targeting to endoplasmic reticulum membrane"/>
    <property type="evidence" value="ECO:0007669"/>
    <property type="project" value="TreeGrafter"/>
</dbReference>